<dbReference type="Gene3D" id="3.40.50.10810">
    <property type="entry name" value="Tandem AAA-ATPase domain"/>
    <property type="match status" value="1"/>
</dbReference>
<protein>
    <submittedName>
        <fullName evidence="2">Type III restriction/modification enzyme restriction subunit</fullName>
    </submittedName>
</protein>
<dbReference type="InterPro" id="IPR038718">
    <property type="entry name" value="SNF2-like_sf"/>
</dbReference>
<dbReference type="GO" id="GO:0016787">
    <property type="term" value="F:hydrolase activity"/>
    <property type="evidence" value="ECO:0007669"/>
    <property type="project" value="InterPro"/>
</dbReference>
<proteinExistence type="predicted"/>
<feature type="domain" description="Helicase ATP-binding" evidence="1">
    <location>
        <begin position="48"/>
        <end position="418"/>
    </location>
</feature>
<dbReference type="OrthoDB" id="9772064at2"/>
<dbReference type="InterPro" id="IPR014001">
    <property type="entry name" value="Helicase_ATP-bd"/>
</dbReference>
<organism evidence="2 3">
    <name type="scientific">Thioalbus denitrificans</name>
    <dbReference type="NCBI Taxonomy" id="547122"/>
    <lineage>
        <taxon>Bacteria</taxon>
        <taxon>Pseudomonadati</taxon>
        <taxon>Pseudomonadota</taxon>
        <taxon>Gammaproteobacteria</taxon>
        <taxon>Chromatiales</taxon>
        <taxon>Ectothiorhodospiraceae</taxon>
        <taxon>Thioalbus</taxon>
    </lineage>
</organism>
<dbReference type="Pfam" id="PF04851">
    <property type="entry name" value="ResIII"/>
    <property type="match status" value="1"/>
</dbReference>
<dbReference type="EMBL" id="QPJY01000008">
    <property type="protein sequence ID" value="RCX28013.1"/>
    <property type="molecule type" value="Genomic_DNA"/>
</dbReference>
<reference evidence="2 3" key="1">
    <citation type="submission" date="2018-07" db="EMBL/GenBank/DDBJ databases">
        <title>Genomic Encyclopedia of Type Strains, Phase IV (KMG-IV): sequencing the most valuable type-strain genomes for metagenomic binning, comparative biology and taxonomic classification.</title>
        <authorList>
            <person name="Goeker M."/>
        </authorList>
    </citation>
    <scope>NUCLEOTIDE SEQUENCE [LARGE SCALE GENOMIC DNA]</scope>
    <source>
        <strain evidence="2 3">DSM 26407</strain>
    </source>
</reference>
<dbReference type="AlphaFoldDB" id="A0A369C2J6"/>
<dbReference type="RefSeq" id="WP_114280437.1">
    <property type="nucleotide sequence ID" value="NZ_QPJY01000008.1"/>
</dbReference>
<dbReference type="PANTHER" id="PTHR10799">
    <property type="entry name" value="SNF2/RAD54 HELICASE FAMILY"/>
    <property type="match status" value="1"/>
</dbReference>
<dbReference type="SMART" id="SM00487">
    <property type="entry name" value="DEXDc"/>
    <property type="match status" value="1"/>
</dbReference>
<dbReference type="SUPFAM" id="SSF52540">
    <property type="entry name" value="P-loop containing nucleoside triphosphate hydrolases"/>
    <property type="match status" value="2"/>
</dbReference>
<keyword evidence="3" id="KW-1185">Reference proteome</keyword>
<dbReference type="GO" id="GO:0005524">
    <property type="term" value="F:ATP binding"/>
    <property type="evidence" value="ECO:0007669"/>
    <property type="project" value="InterPro"/>
</dbReference>
<evidence type="ECO:0000313" key="3">
    <source>
        <dbReference type="Proteomes" id="UP000252707"/>
    </source>
</evidence>
<dbReference type="Gene3D" id="3.40.50.300">
    <property type="entry name" value="P-loop containing nucleotide triphosphate hydrolases"/>
    <property type="match status" value="2"/>
</dbReference>
<dbReference type="InterPro" id="IPR006935">
    <property type="entry name" value="Helicase/UvrB_N"/>
</dbReference>
<evidence type="ECO:0000259" key="1">
    <source>
        <dbReference type="SMART" id="SM00487"/>
    </source>
</evidence>
<evidence type="ECO:0000313" key="2">
    <source>
        <dbReference type="EMBL" id="RCX28013.1"/>
    </source>
</evidence>
<comment type="caution">
    <text evidence="2">The sequence shown here is derived from an EMBL/GenBank/DDBJ whole genome shotgun (WGS) entry which is preliminary data.</text>
</comment>
<dbReference type="GO" id="GO:0003677">
    <property type="term" value="F:DNA binding"/>
    <property type="evidence" value="ECO:0007669"/>
    <property type="project" value="InterPro"/>
</dbReference>
<gene>
    <name evidence="2" type="ORF">DFQ59_10841</name>
</gene>
<dbReference type="InterPro" id="IPR027417">
    <property type="entry name" value="P-loop_NTPase"/>
</dbReference>
<accession>A0A369C2J6</accession>
<name>A0A369C2J6_9GAMM</name>
<dbReference type="Proteomes" id="UP000252707">
    <property type="component" value="Unassembled WGS sequence"/>
</dbReference>
<sequence length="751" mass="83228">MGNIENIIPLSQFVEDFGDGLLEAVARQNPPVYDGQPDPFRDLVMEGLARQPFPSQREAVQAAVRLLADANEPAAVINAEMGTGKTMMAIATAAVMHAEGARRFLVIAPPHLVYKWRREIRETIAGARVWVLNGPDTLRKLITLRGMVGAPASDAPEFFVLGRVRMRMGFNWRPAVATRRYHLRKSTEEGNGGARSFVQTVEYAACPDCGEVLRDGENNPVPRGSVPDDARRRCACGAALWTLVRPGRASSPRDRVRAALLQIPTIGKKSAERLLATFGEAALEEMLSDNLYEFVNLMDGNGELVFGDRQAARIERRLATLEFGFGQGGYQPTEYIKRYLPREFFDLLIVDEGHEYKNEGSAQGQAMGVLANKVRKVLLLTGTLMGGYADDLFFLLWRIMPRRMVEDGFRPNGRGSLGSAAMAFMRAHGVLKDIYRESEGEAHRTARGKRVAVRTVKGPGFGPQGIARYVLPFTVFLKLRDIGEGILPRYDERYVEVPMTPEQANRYRNLEATLTAELKEALRKGDNSLLGVVLNTLLAWPDCCFREEAVKHPRTRTLLAFAGSVFGETEPSPKEEALIELCRREKARGRRVLAYTVYTGTRDTTARLRALLSAAGLKAGVLRASVDTARREDWIMEQVDRGIDVLITNPELVKTGLDLLDFPTIAFLQTGFNVYTLQQAARRSWRIGQKQPVEVVFFGYEGTAQTACLTLMAQKIAVAQSTSGDMPETGLEVLNPHGDSIEVELARQLAA</sequence>